<evidence type="ECO:0000256" key="3">
    <source>
        <dbReference type="ARBA" id="ARBA00023163"/>
    </source>
</evidence>
<evidence type="ECO:0000313" key="6">
    <source>
        <dbReference type="Proteomes" id="UP001225356"/>
    </source>
</evidence>
<proteinExistence type="predicted"/>
<keyword evidence="2 5" id="KW-0238">DNA-binding</keyword>
<dbReference type="SMART" id="SM00418">
    <property type="entry name" value="HTH_ARSR"/>
    <property type="match status" value="1"/>
</dbReference>
<evidence type="ECO:0000259" key="4">
    <source>
        <dbReference type="SMART" id="SM00418"/>
    </source>
</evidence>
<protein>
    <submittedName>
        <fullName evidence="5">DNA-binding transcriptional ArsR family regulator</fullName>
    </submittedName>
</protein>
<dbReference type="InterPro" id="IPR051081">
    <property type="entry name" value="HTH_MetalResp_TranReg"/>
</dbReference>
<evidence type="ECO:0000256" key="2">
    <source>
        <dbReference type="ARBA" id="ARBA00023125"/>
    </source>
</evidence>
<dbReference type="Proteomes" id="UP001225356">
    <property type="component" value="Unassembled WGS sequence"/>
</dbReference>
<keyword evidence="1" id="KW-0805">Transcription regulation</keyword>
<keyword evidence="6" id="KW-1185">Reference proteome</keyword>
<dbReference type="Pfam" id="PF12840">
    <property type="entry name" value="HTH_20"/>
    <property type="match status" value="1"/>
</dbReference>
<name>A0ABT9QDD6_9ACTN</name>
<sequence>MTNDKSNDLGASALKGLAHPVRLRLLELLDHHGPATATQLAAQTGENTGSTSYHLRILARHGLIEDVPERGKGKERWWRSRAYGFDGDRFRRDPKTADAAEFLLSDMIRQRGTELTRWMEESRTTSRPWIEAGAHNHTALRLTREELADLTREVLQVLDAHHRKVRGRDEETPDTARVIVHFDAFPVGLGEQDSPE</sequence>
<dbReference type="PANTHER" id="PTHR33154">
    <property type="entry name" value="TRANSCRIPTIONAL REGULATOR, ARSR FAMILY"/>
    <property type="match status" value="1"/>
</dbReference>
<dbReference type="InterPro" id="IPR036388">
    <property type="entry name" value="WH-like_DNA-bd_sf"/>
</dbReference>
<keyword evidence="3" id="KW-0804">Transcription</keyword>
<comment type="caution">
    <text evidence="5">The sequence shown here is derived from an EMBL/GenBank/DDBJ whole genome shotgun (WGS) entry which is preliminary data.</text>
</comment>
<feature type="domain" description="HTH arsR-type" evidence="4">
    <location>
        <begin position="12"/>
        <end position="98"/>
    </location>
</feature>
<evidence type="ECO:0000313" key="5">
    <source>
        <dbReference type="EMBL" id="MDP9844687.1"/>
    </source>
</evidence>
<dbReference type="PANTHER" id="PTHR33154:SF15">
    <property type="entry name" value="REGULATORY PROTEIN ARSR"/>
    <property type="match status" value="1"/>
</dbReference>
<accession>A0ABT9QDD6</accession>
<dbReference type="CDD" id="cd00090">
    <property type="entry name" value="HTH_ARSR"/>
    <property type="match status" value="1"/>
</dbReference>
<dbReference type="SUPFAM" id="SSF46785">
    <property type="entry name" value="Winged helix' DNA-binding domain"/>
    <property type="match status" value="1"/>
</dbReference>
<dbReference type="GO" id="GO:0003677">
    <property type="term" value="F:DNA binding"/>
    <property type="evidence" value="ECO:0007669"/>
    <property type="project" value="UniProtKB-KW"/>
</dbReference>
<dbReference type="InterPro" id="IPR036390">
    <property type="entry name" value="WH_DNA-bd_sf"/>
</dbReference>
<dbReference type="RefSeq" id="WP_307559734.1">
    <property type="nucleotide sequence ID" value="NZ_JAUSQU010000001.1"/>
</dbReference>
<reference evidence="5 6" key="1">
    <citation type="submission" date="2023-07" db="EMBL/GenBank/DDBJ databases">
        <title>Sequencing the genomes of 1000 actinobacteria strains.</title>
        <authorList>
            <person name="Klenk H.-P."/>
        </authorList>
    </citation>
    <scope>NUCLEOTIDE SEQUENCE [LARGE SCALE GENOMIC DNA]</scope>
    <source>
        <strain evidence="5 6">DSM 46740</strain>
    </source>
</reference>
<dbReference type="EMBL" id="JAUSQU010000001">
    <property type="protein sequence ID" value="MDP9844687.1"/>
    <property type="molecule type" value="Genomic_DNA"/>
</dbReference>
<dbReference type="InterPro" id="IPR011991">
    <property type="entry name" value="ArsR-like_HTH"/>
</dbReference>
<evidence type="ECO:0000256" key="1">
    <source>
        <dbReference type="ARBA" id="ARBA00023015"/>
    </source>
</evidence>
<dbReference type="InterPro" id="IPR001845">
    <property type="entry name" value="HTH_ArsR_DNA-bd_dom"/>
</dbReference>
<gene>
    <name evidence="5" type="ORF">J2853_003898</name>
</gene>
<dbReference type="Gene3D" id="1.10.10.10">
    <property type="entry name" value="Winged helix-like DNA-binding domain superfamily/Winged helix DNA-binding domain"/>
    <property type="match status" value="1"/>
</dbReference>
<organism evidence="5 6">
    <name type="scientific">Streptosporangium lutulentum</name>
    <dbReference type="NCBI Taxonomy" id="1461250"/>
    <lineage>
        <taxon>Bacteria</taxon>
        <taxon>Bacillati</taxon>
        <taxon>Actinomycetota</taxon>
        <taxon>Actinomycetes</taxon>
        <taxon>Streptosporangiales</taxon>
        <taxon>Streptosporangiaceae</taxon>
        <taxon>Streptosporangium</taxon>
    </lineage>
</organism>